<keyword evidence="1" id="KW-0472">Membrane</keyword>
<evidence type="ECO:0000313" key="2">
    <source>
        <dbReference type="EMBL" id="CAG5121252.1"/>
    </source>
</evidence>
<evidence type="ECO:0008006" key="4">
    <source>
        <dbReference type="Google" id="ProtNLM"/>
    </source>
</evidence>
<dbReference type="Proteomes" id="UP000678393">
    <property type="component" value="Unassembled WGS sequence"/>
</dbReference>
<dbReference type="InterPro" id="IPR022564">
    <property type="entry name" value="DUF2678"/>
</dbReference>
<dbReference type="OrthoDB" id="17800at2759"/>
<proteinExistence type="predicted"/>
<dbReference type="PANTHER" id="PTHR28603">
    <property type="entry name" value="TRANSMEMBRANE PROTEIN 243"/>
    <property type="match status" value="1"/>
</dbReference>
<organism evidence="2 3">
    <name type="scientific">Candidula unifasciata</name>
    <dbReference type="NCBI Taxonomy" id="100452"/>
    <lineage>
        <taxon>Eukaryota</taxon>
        <taxon>Metazoa</taxon>
        <taxon>Spiralia</taxon>
        <taxon>Lophotrochozoa</taxon>
        <taxon>Mollusca</taxon>
        <taxon>Gastropoda</taxon>
        <taxon>Heterobranchia</taxon>
        <taxon>Euthyneura</taxon>
        <taxon>Panpulmonata</taxon>
        <taxon>Eupulmonata</taxon>
        <taxon>Stylommatophora</taxon>
        <taxon>Helicina</taxon>
        <taxon>Helicoidea</taxon>
        <taxon>Geomitridae</taxon>
        <taxon>Candidula</taxon>
    </lineage>
</organism>
<dbReference type="EMBL" id="CAJHNH020001049">
    <property type="protein sequence ID" value="CAG5121252.1"/>
    <property type="molecule type" value="Genomic_DNA"/>
</dbReference>
<name>A0A8S3Z110_9EUPU</name>
<keyword evidence="1" id="KW-0812">Transmembrane</keyword>
<dbReference type="Pfam" id="PF10856">
    <property type="entry name" value="DUF2678"/>
    <property type="match status" value="1"/>
</dbReference>
<keyword evidence="3" id="KW-1185">Reference proteome</keyword>
<protein>
    <recommendedName>
        <fullName evidence="4">Transmembrane protein 243</fullName>
    </recommendedName>
</protein>
<sequence length="117" mass="13082">MSQRDLDSMDRPLFGGAPTSTDRVINLVVGMLTTIMVVVTIVLALVFYHKPRAGLNIFFAIVILFICGSHVVLIYWYRQGDLDPKFRRMIFYNAFTLVLLCIAGNLYINGVGTSCTS</sequence>
<feature type="transmembrane region" description="Helical" evidence="1">
    <location>
        <begin position="55"/>
        <end position="77"/>
    </location>
</feature>
<comment type="caution">
    <text evidence="2">The sequence shown here is derived from an EMBL/GenBank/DDBJ whole genome shotgun (WGS) entry which is preliminary data.</text>
</comment>
<reference evidence="2" key="1">
    <citation type="submission" date="2021-04" db="EMBL/GenBank/DDBJ databases">
        <authorList>
            <consortium name="Molecular Ecology Group"/>
        </authorList>
    </citation>
    <scope>NUCLEOTIDE SEQUENCE</scope>
</reference>
<evidence type="ECO:0000256" key="1">
    <source>
        <dbReference type="SAM" id="Phobius"/>
    </source>
</evidence>
<dbReference type="AlphaFoldDB" id="A0A8S3Z110"/>
<dbReference type="PANTHER" id="PTHR28603:SF1">
    <property type="entry name" value="TRANSMEMBRANE PROTEIN 243"/>
    <property type="match status" value="1"/>
</dbReference>
<feature type="transmembrane region" description="Helical" evidence="1">
    <location>
        <begin position="24"/>
        <end position="48"/>
    </location>
</feature>
<evidence type="ECO:0000313" key="3">
    <source>
        <dbReference type="Proteomes" id="UP000678393"/>
    </source>
</evidence>
<feature type="transmembrane region" description="Helical" evidence="1">
    <location>
        <begin position="89"/>
        <end position="108"/>
    </location>
</feature>
<gene>
    <name evidence="2" type="ORF">CUNI_LOCUS6810</name>
</gene>
<accession>A0A8S3Z110</accession>
<keyword evidence="1" id="KW-1133">Transmembrane helix</keyword>